<comment type="function">
    <text evidence="1">AcrA-AcrB-AcrZ-TolC is a drug efflux protein complex with a broad substrate specificity. This protein binds to AcrB and is required for efflux of some but not all substrates, suggesting it may influence the specificity of drug export.</text>
</comment>
<comment type="similarity">
    <text evidence="1">Belongs to the AcrZ family.</text>
</comment>
<proteinExistence type="inferred from homology"/>
<organism evidence="2 3">
    <name type="scientific">Escherichia coli</name>
    <dbReference type="NCBI Taxonomy" id="562"/>
    <lineage>
        <taxon>Bacteria</taxon>
        <taxon>Pseudomonadati</taxon>
        <taxon>Pseudomonadota</taxon>
        <taxon>Gammaproteobacteria</taxon>
        <taxon>Enterobacterales</taxon>
        <taxon>Enterobacteriaceae</taxon>
        <taxon>Escherichia</taxon>
    </lineage>
</organism>
<name>A0A376YD31_ECOLX</name>
<dbReference type="Pfam" id="PF10766">
    <property type="entry name" value="AcrZ"/>
    <property type="match status" value="1"/>
</dbReference>
<dbReference type="EMBL" id="UGDC01000003">
    <property type="protein sequence ID" value="STJ81702.1"/>
    <property type="molecule type" value="Genomic_DNA"/>
</dbReference>
<evidence type="ECO:0000256" key="1">
    <source>
        <dbReference type="HAMAP-Rule" id="MF_01484"/>
    </source>
</evidence>
<dbReference type="GO" id="GO:0005886">
    <property type="term" value="C:plasma membrane"/>
    <property type="evidence" value="ECO:0007669"/>
    <property type="project" value="UniProtKB-SubCell"/>
</dbReference>
<dbReference type="Gene3D" id="6.10.250.2480">
    <property type="match status" value="1"/>
</dbReference>
<protein>
    <recommendedName>
        <fullName evidence="1">Multidrug efflux pump accessory protein AcrZ</fullName>
    </recommendedName>
    <alternativeName>
        <fullName evidence="1">AcrAB-TolC multidrug efflux pump accessory protein AcrZ</fullName>
    </alternativeName>
    <alternativeName>
        <fullName evidence="1">Acridine resistance protein Z</fullName>
    </alternativeName>
</protein>
<keyword evidence="1" id="KW-0472">Membrane</keyword>
<dbReference type="Proteomes" id="UP000254785">
    <property type="component" value="Unassembled WGS sequence"/>
</dbReference>
<dbReference type="GO" id="GO:0042910">
    <property type="term" value="F:xenobiotic transmembrane transporter activity"/>
    <property type="evidence" value="ECO:0007669"/>
    <property type="project" value="UniProtKB-UniRule"/>
</dbReference>
<dbReference type="GO" id="GO:1990961">
    <property type="term" value="P:xenobiotic detoxification by transmembrane export across the plasma membrane"/>
    <property type="evidence" value="ECO:0007669"/>
    <property type="project" value="InterPro"/>
</dbReference>
<feature type="transmembrane region" description="Helical" evidence="1">
    <location>
        <begin position="7"/>
        <end position="29"/>
    </location>
</feature>
<keyword evidence="1" id="KW-1133">Transmembrane helix</keyword>
<evidence type="ECO:0000313" key="2">
    <source>
        <dbReference type="EMBL" id="STJ81702.1"/>
    </source>
</evidence>
<dbReference type="InterPro" id="IPR053730">
    <property type="entry name" value="MEP_Accessory_AcrZ"/>
</dbReference>
<dbReference type="GO" id="GO:0046677">
    <property type="term" value="P:response to antibiotic"/>
    <property type="evidence" value="ECO:0007669"/>
    <property type="project" value="UniProtKB-KW"/>
</dbReference>
<sequence>MLELLKSLVFAVIMVPVVMAIILGLIYGLGEVFNIFLVLVKKTSPDKIIDSLNAA</sequence>
<dbReference type="AlphaFoldDB" id="A0A376YD31"/>
<keyword evidence="1" id="KW-0046">Antibiotic resistance</keyword>
<gene>
    <name evidence="2" type="primary">ybhT</name>
    <name evidence="1" type="synonym">acrZ</name>
    <name evidence="2" type="ORF">NCTC9117_04273</name>
</gene>
<keyword evidence="1" id="KW-1003">Cell membrane</keyword>
<comment type="subunit">
    <text evidence="1">Part of the AcrA-AcrB-AcrZ-TolC efflux pump, interacts directly with AcrB.</text>
</comment>
<evidence type="ECO:0000313" key="3">
    <source>
        <dbReference type="Proteomes" id="UP000254785"/>
    </source>
</evidence>
<keyword evidence="1" id="KW-0813">Transport</keyword>
<dbReference type="HAMAP" id="MF_01484">
    <property type="entry name" value="AcrZ"/>
    <property type="match status" value="1"/>
</dbReference>
<comment type="subcellular location">
    <subcellularLocation>
        <location evidence="1">Cell membrane</location>
        <topology evidence="1">Single-pass membrane protein</topology>
    </subcellularLocation>
</comment>
<accession>A0A376YD31</accession>
<reference evidence="2 3" key="1">
    <citation type="submission" date="2018-06" db="EMBL/GenBank/DDBJ databases">
        <authorList>
            <consortium name="Pathogen Informatics"/>
            <person name="Doyle S."/>
        </authorList>
    </citation>
    <scope>NUCLEOTIDE SEQUENCE [LARGE SCALE GENOMIC DNA]</scope>
    <source>
        <strain evidence="2 3">NCTC9117</strain>
    </source>
</reference>
<keyword evidence="1" id="KW-0812">Transmembrane</keyword>
<dbReference type="InterPro" id="IPR019702">
    <property type="entry name" value="AcrZ"/>
</dbReference>